<gene>
    <name evidence="3" type="ORF">AKK44_01395</name>
</gene>
<name>A0A0P6S369_9STRE</name>
<evidence type="ECO:0000313" key="3">
    <source>
        <dbReference type="EMBL" id="KPJ23062.1"/>
    </source>
</evidence>
<dbReference type="PANTHER" id="PTHR43708">
    <property type="entry name" value="CONSERVED EXPRESSED OXIDOREDUCTASE (EUROFUNG)"/>
    <property type="match status" value="1"/>
</dbReference>
<dbReference type="Pfam" id="PF01408">
    <property type="entry name" value="GFO_IDH_MocA"/>
    <property type="match status" value="1"/>
</dbReference>
<dbReference type="InterPro" id="IPR036291">
    <property type="entry name" value="NAD(P)-bd_dom_sf"/>
</dbReference>
<comment type="caution">
    <text evidence="3">The sequence shown here is derived from an EMBL/GenBank/DDBJ whole genome shotgun (WGS) entry which is preliminary data.</text>
</comment>
<dbReference type="STRING" id="119224.AKK44_01395"/>
<dbReference type="SUPFAM" id="SSF51735">
    <property type="entry name" value="NAD(P)-binding Rossmann-fold domains"/>
    <property type="match status" value="1"/>
</dbReference>
<dbReference type="InterPro" id="IPR048477">
    <property type="entry name" value="YceM-like_C"/>
</dbReference>
<dbReference type="GO" id="GO:0000166">
    <property type="term" value="F:nucleotide binding"/>
    <property type="evidence" value="ECO:0007669"/>
    <property type="project" value="InterPro"/>
</dbReference>
<dbReference type="InterPro" id="IPR051317">
    <property type="entry name" value="Gfo/Idh/MocA_oxidoreduct"/>
</dbReference>
<proteinExistence type="predicted"/>
<dbReference type="Gene3D" id="3.40.50.720">
    <property type="entry name" value="NAD(P)-binding Rossmann-like Domain"/>
    <property type="match status" value="1"/>
</dbReference>
<reference evidence="3 4" key="1">
    <citation type="submission" date="2015-08" db="EMBL/GenBank/DDBJ databases">
        <title>Genome sequence of Streptococcus phocae subsp. phocae ATCC 51973T isolated from liver specimen obtained from seal.</title>
        <authorList>
            <person name="Avendano-Herrera R."/>
        </authorList>
    </citation>
    <scope>NUCLEOTIDE SEQUENCE [LARGE SCALE GENOMIC DNA]</scope>
    <source>
        <strain evidence="3 4">ATCC 51973</strain>
    </source>
</reference>
<dbReference type="Pfam" id="PF21378">
    <property type="entry name" value="YceM-like_C"/>
    <property type="match status" value="1"/>
</dbReference>
<organism evidence="3 4">
    <name type="scientific">Streptococcus phocae</name>
    <dbReference type="NCBI Taxonomy" id="119224"/>
    <lineage>
        <taxon>Bacteria</taxon>
        <taxon>Bacillati</taxon>
        <taxon>Bacillota</taxon>
        <taxon>Bacilli</taxon>
        <taxon>Lactobacillales</taxon>
        <taxon>Streptococcaceae</taxon>
        <taxon>Streptococcus</taxon>
    </lineage>
</organism>
<accession>A0A0P6S369</accession>
<feature type="domain" description="Gfo/Idh/MocA-like oxidoreductase N-terminal" evidence="1">
    <location>
        <begin position="2"/>
        <end position="120"/>
    </location>
</feature>
<dbReference type="PATRIC" id="fig|119224.3.peg.1406"/>
<dbReference type="Gene3D" id="3.30.360.10">
    <property type="entry name" value="Dihydrodipicolinate Reductase, domain 2"/>
    <property type="match status" value="1"/>
</dbReference>
<evidence type="ECO:0000259" key="2">
    <source>
        <dbReference type="Pfam" id="PF21378"/>
    </source>
</evidence>
<protein>
    <submittedName>
        <fullName evidence="3">Oxidoreductase</fullName>
    </submittedName>
</protein>
<dbReference type="RefSeq" id="WP_054278187.1">
    <property type="nucleotide sequence ID" value="NZ_LHQM01000005.1"/>
</dbReference>
<dbReference type="AlphaFoldDB" id="A0A0P6S369"/>
<feature type="domain" description="YceM-like C-terminal" evidence="2">
    <location>
        <begin position="133"/>
        <end position="236"/>
    </location>
</feature>
<dbReference type="InterPro" id="IPR000683">
    <property type="entry name" value="Gfo/Idh/MocA-like_OxRdtase_N"/>
</dbReference>
<dbReference type="EMBL" id="LHQM01000005">
    <property type="protein sequence ID" value="KPJ23062.1"/>
    <property type="molecule type" value="Genomic_DNA"/>
</dbReference>
<dbReference type="Proteomes" id="UP000049578">
    <property type="component" value="Unassembled WGS sequence"/>
</dbReference>
<dbReference type="PANTHER" id="PTHR43708:SF4">
    <property type="entry name" value="OXIDOREDUCTASE YCEM-RELATED"/>
    <property type="match status" value="1"/>
</dbReference>
<keyword evidence="4" id="KW-1185">Reference proteome</keyword>
<dbReference type="SUPFAM" id="SSF55347">
    <property type="entry name" value="Glyceraldehyde-3-phosphate dehydrogenase-like, C-terminal domain"/>
    <property type="match status" value="1"/>
</dbReference>
<evidence type="ECO:0000313" key="4">
    <source>
        <dbReference type="Proteomes" id="UP000049578"/>
    </source>
</evidence>
<evidence type="ECO:0000259" key="1">
    <source>
        <dbReference type="Pfam" id="PF01408"/>
    </source>
</evidence>
<sequence length="313" mass="35678">MLNIGIIGIGHIAQKVYLPYMRQLQGICWHLSTRNASIRQEVSESFGQAEVYNSVNDLAEVDLDGVFIHAATSVHAEIASLFLKKGIPVYMDKPVTESFASTFELYQLAQKHQTFLMTGFNRRFAPRVKELSTVSNARTIRVEKNDINRPGPLTAKLFDFFIHPLDTALFLSKEPLIRGHFDYHQEDGLLSHVRVFLVTESTSLSVSMNLQSGSRREVMEIQTPEVTYELENLDSLYLYRGNQQEQVSFGSWDTTLYKRGFETIIDAFLEAVKNGVNPVNPTSSLLSHWICEQINSSQQPYGELTFDWFEPKE</sequence>